<dbReference type="HOGENOM" id="CLU_105793_0_1_12"/>
<proteinExistence type="predicted"/>
<keyword evidence="2" id="KW-1185">Reference proteome</keyword>
<dbReference type="EC" id="3.6.3.14" evidence="1"/>
<name>A0A0A7V143_9SPIR</name>
<dbReference type="STRING" id="1245910.OY14_00465"/>
<dbReference type="AlphaFoldDB" id="A0A0A7V143"/>
<dbReference type="Proteomes" id="UP000030940">
    <property type="component" value="Chromosome"/>
</dbReference>
<dbReference type="NCBIfam" id="NF002424">
    <property type="entry name" value="PRK01558.1"/>
    <property type="match status" value="1"/>
</dbReference>
<evidence type="ECO:0000313" key="1">
    <source>
        <dbReference type="EMBL" id="AJA89942.1"/>
    </source>
</evidence>
<protein>
    <submittedName>
        <fullName evidence="1">ATP synthase subunit E</fullName>
        <ecNumber evidence="1">3.6.3.14</ecNumber>
    </submittedName>
</protein>
<gene>
    <name evidence="1" type="ORF">OY14_00465</name>
</gene>
<sequence>MQFEVKDLINKIKKDGLEEAERVSNDIILKAKKEAEEIVFKAEEAARVLKAKSESEVNDYKSHALEASRQAIRDLIIGVEKNLKSLFENALRDNVVETFSDNNFLAELIIKVTDYWIKEEKLVIHLNESDFSSLEYILRLKLGNKLEQGIELKPFKGINKGFKIQKKNIGLYYDFSVDTIADILFDYLNPRFKEVVKVV</sequence>
<dbReference type="EMBL" id="CP009910">
    <property type="protein sequence ID" value="AJA89942.1"/>
    <property type="molecule type" value="Genomic_DNA"/>
</dbReference>
<evidence type="ECO:0000313" key="2">
    <source>
        <dbReference type="Proteomes" id="UP000030940"/>
    </source>
</evidence>
<accession>A0A0A7V143</accession>
<dbReference type="GO" id="GO:0016787">
    <property type="term" value="F:hydrolase activity"/>
    <property type="evidence" value="ECO:0007669"/>
    <property type="project" value="UniProtKB-KW"/>
</dbReference>
<reference evidence="1 2" key="1">
    <citation type="journal article" date="2015" name="Genome Announc.">
        <title>Genome Sequence of Borrelia chilensis VA1, a South American Member of the Lyme Borreliosis Group.</title>
        <authorList>
            <person name="Huang W."/>
            <person name="Ojaimi C."/>
            <person name="Fallon J.T."/>
            <person name="Travisany D."/>
            <person name="Maass A."/>
            <person name="Ivanova L."/>
            <person name="Tomova A."/>
            <person name="Gonzalez-Acuna D."/>
            <person name="Godfrey H.P."/>
            <person name="Cabello F.C."/>
        </authorList>
    </citation>
    <scope>NUCLEOTIDE SEQUENCE [LARGE SCALE GENOMIC DNA]</scope>
    <source>
        <strain evidence="1 2">VA1</strain>
    </source>
</reference>
<dbReference type="KEGG" id="bchi:OY14_00465"/>
<organism evidence="1 2">
    <name type="scientific">Borreliella chilensis</name>
    <dbReference type="NCBI Taxonomy" id="1245910"/>
    <lineage>
        <taxon>Bacteria</taxon>
        <taxon>Pseudomonadati</taxon>
        <taxon>Spirochaetota</taxon>
        <taxon>Spirochaetia</taxon>
        <taxon>Spirochaetales</taxon>
        <taxon>Borreliaceae</taxon>
        <taxon>Borreliella</taxon>
    </lineage>
</organism>
<keyword evidence="1" id="KW-0378">Hydrolase</keyword>